<gene>
    <name evidence="3" type="ORF">HMPREF9695_00867</name>
</gene>
<comment type="caution">
    <text evidence="3">The sequence shown here is derived from an EMBL/GenBank/DDBJ whole genome shotgun (WGS) entry which is preliminary data.</text>
</comment>
<keyword evidence="4" id="KW-1185">Reference proteome</keyword>
<feature type="signal peptide" evidence="1">
    <location>
        <begin position="1"/>
        <end position="30"/>
    </location>
</feature>
<feature type="chain" id="PRO_5003920361" description="Thioredoxin-like fold domain-containing protein" evidence="1">
    <location>
        <begin position="31"/>
        <end position="133"/>
    </location>
</feature>
<evidence type="ECO:0000259" key="2">
    <source>
        <dbReference type="Pfam" id="PF13098"/>
    </source>
</evidence>
<evidence type="ECO:0000313" key="3">
    <source>
        <dbReference type="EMBL" id="EKS41775.1"/>
    </source>
</evidence>
<keyword evidence="1" id="KW-0732">Signal</keyword>
<dbReference type="HOGENOM" id="CLU_137861_1_0_5"/>
<dbReference type="eggNOG" id="COG2143">
    <property type="taxonomic scope" value="Bacteria"/>
</dbReference>
<proteinExistence type="predicted"/>
<sequence>MYHMPGQTLAKTVAAAALSTTVLWCGMAQAAELVMFEQAGCVYCQRWERDVGALYEKTDEAKALPLRRVDIQQQKMSGIALASPVRFTPTFIVVDNGREIGRITGYSNDNAFWGLLDALAAKLQTAARELNRI</sequence>
<dbReference type="AlphaFoldDB" id="K8PQI6"/>
<protein>
    <recommendedName>
        <fullName evidence="2">Thioredoxin-like fold domain-containing protein</fullName>
    </recommendedName>
</protein>
<dbReference type="Gene3D" id="3.40.30.10">
    <property type="entry name" value="Glutaredoxin"/>
    <property type="match status" value="1"/>
</dbReference>
<name>K8PQI6_9BRAD</name>
<accession>K8PQI6</accession>
<evidence type="ECO:0000313" key="4">
    <source>
        <dbReference type="Proteomes" id="UP000001096"/>
    </source>
</evidence>
<dbReference type="InterPro" id="IPR012336">
    <property type="entry name" value="Thioredoxin-like_fold"/>
</dbReference>
<dbReference type="PATRIC" id="fig|883078.3.peg.894"/>
<dbReference type="EMBL" id="AGWX01000001">
    <property type="protein sequence ID" value="EKS41775.1"/>
    <property type="molecule type" value="Genomic_DNA"/>
</dbReference>
<dbReference type="InterPro" id="IPR036249">
    <property type="entry name" value="Thioredoxin-like_sf"/>
</dbReference>
<feature type="domain" description="Thioredoxin-like fold" evidence="2">
    <location>
        <begin position="33"/>
        <end position="116"/>
    </location>
</feature>
<dbReference type="Pfam" id="PF13098">
    <property type="entry name" value="Thioredoxin_2"/>
    <property type="match status" value="1"/>
</dbReference>
<dbReference type="Proteomes" id="UP000001096">
    <property type="component" value="Unassembled WGS sequence"/>
</dbReference>
<reference evidence="3 4" key="1">
    <citation type="submission" date="2012-04" db="EMBL/GenBank/DDBJ databases">
        <title>The Genome Sequence of Afipia broomeae ATCC 49717.</title>
        <authorList>
            <consortium name="The Broad Institute Genome Sequencing Platform"/>
            <person name="Earl A."/>
            <person name="Ward D."/>
            <person name="Feldgarden M."/>
            <person name="Gevers D."/>
            <person name="Huys G."/>
            <person name="Walker B."/>
            <person name="Young S.K."/>
            <person name="Zeng Q."/>
            <person name="Gargeya S."/>
            <person name="Fitzgerald M."/>
            <person name="Haas B."/>
            <person name="Abouelleil A."/>
            <person name="Alvarado L."/>
            <person name="Arachchi H.M."/>
            <person name="Berlin A."/>
            <person name="Chapman S.B."/>
            <person name="Goldberg J."/>
            <person name="Griggs A."/>
            <person name="Gujja S."/>
            <person name="Hansen M."/>
            <person name="Howarth C."/>
            <person name="Imamovic A."/>
            <person name="Larimer J."/>
            <person name="McCowen C."/>
            <person name="Montmayeur A."/>
            <person name="Murphy C."/>
            <person name="Neiman D."/>
            <person name="Pearson M."/>
            <person name="Priest M."/>
            <person name="Roberts A."/>
            <person name="Saif S."/>
            <person name="Shea T."/>
            <person name="Sisk P."/>
            <person name="Sykes S."/>
            <person name="Wortman J."/>
            <person name="Nusbaum C."/>
            <person name="Birren B."/>
        </authorList>
    </citation>
    <scope>NUCLEOTIDE SEQUENCE [LARGE SCALE GENOMIC DNA]</scope>
    <source>
        <strain evidence="3 4">ATCC 49717</strain>
    </source>
</reference>
<evidence type="ECO:0000256" key="1">
    <source>
        <dbReference type="SAM" id="SignalP"/>
    </source>
</evidence>
<dbReference type="SUPFAM" id="SSF52833">
    <property type="entry name" value="Thioredoxin-like"/>
    <property type="match status" value="1"/>
</dbReference>
<organism evidence="3 4">
    <name type="scientific">Afipia broomeae ATCC 49717</name>
    <dbReference type="NCBI Taxonomy" id="883078"/>
    <lineage>
        <taxon>Bacteria</taxon>
        <taxon>Pseudomonadati</taxon>
        <taxon>Pseudomonadota</taxon>
        <taxon>Alphaproteobacteria</taxon>
        <taxon>Hyphomicrobiales</taxon>
        <taxon>Nitrobacteraceae</taxon>
        <taxon>Afipia</taxon>
    </lineage>
</organism>